<keyword evidence="1" id="KW-0805">Transcription regulation</keyword>
<dbReference type="SUPFAM" id="SSF46894">
    <property type="entry name" value="C-terminal effector domain of the bipartite response regulators"/>
    <property type="match status" value="1"/>
</dbReference>
<evidence type="ECO:0000313" key="6">
    <source>
        <dbReference type="Proteomes" id="UP001500227"/>
    </source>
</evidence>
<dbReference type="EMBL" id="BAABKD010000001">
    <property type="protein sequence ID" value="GAA5084268.1"/>
    <property type="molecule type" value="Genomic_DNA"/>
</dbReference>
<dbReference type="Gene3D" id="1.10.10.10">
    <property type="entry name" value="Winged helix-like DNA-binding domain superfamily/Winged helix DNA-binding domain"/>
    <property type="match status" value="1"/>
</dbReference>
<dbReference type="InterPro" id="IPR001867">
    <property type="entry name" value="OmpR/PhoB-type_DNA-bd"/>
</dbReference>
<feature type="domain" description="OmpR/PhoB-type" evidence="4">
    <location>
        <begin position="192"/>
        <end position="257"/>
    </location>
</feature>
<evidence type="ECO:0000256" key="2">
    <source>
        <dbReference type="ARBA" id="ARBA00023125"/>
    </source>
</evidence>
<sequence length="356" mass="39487">MNTSTDSLMQPAGHPQTAAPLVDLSTRHYQSPLLLALQHCQAELQHIANQADMVLAVADAGSTILWTQSGRSMQQAAEQVHFVAGGQWAESAVGHNALALAIKIAQPSSVIAAEHTMVSICDWVCYAAPIFHPLTQQLIGVIDLSTHFSRQNQLGLIAATHCAQRIQKHLQHQHQHTLTLRALGTPQAHFGTKPLKLTPRQIEVLILLALHPKGLHLDQLHHALYGERKVSATTLKAEISHLRRRLGGVIASRPYRLLVPISADFLELEALITAGYIEAALQNLTGLFMPQSNSPFLINWRHYLEARLSLLLQQTHDVELLLTLIRHQDYAPELSQRLMELIAPSHPIYQRLQADN</sequence>
<evidence type="ECO:0000313" key="5">
    <source>
        <dbReference type="EMBL" id="GAA5084268.1"/>
    </source>
</evidence>
<dbReference type="InterPro" id="IPR016032">
    <property type="entry name" value="Sig_transdc_resp-reg_C-effctor"/>
</dbReference>
<reference evidence="6" key="1">
    <citation type="journal article" date="2019" name="Int. J. Syst. Evol. Microbiol.">
        <title>The Global Catalogue of Microorganisms (GCM) 10K type strain sequencing project: providing services to taxonomists for standard genome sequencing and annotation.</title>
        <authorList>
            <consortium name="The Broad Institute Genomics Platform"/>
            <consortium name="The Broad Institute Genome Sequencing Center for Infectious Disease"/>
            <person name="Wu L."/>
            <person name="Ma J."/>
        </authorList>
    </citation>
    <scope>NUCLEOTIDE SEQUENCE [LARGE SCALE GENOMIC DNA]</scope>
    <source>
        <strain evidence="6">JCM 18423</strain>
    </source>
</reference>
<protein>
    <submittedName>
        <fullName evidence="5">Helix-turn-helix domain-containing protein</fullName>
    </submittedName>
</protein>
<keyword evidence="6" id="KW-1185">Reference proteome</keyword>
<proteinExistence type="predicted"/>
<dbReference type="SMART" id="SM00862">
    <property type="entry name" value="Trans_reg_C"/>
    <property type="match status" value="1"/>
</dbReference>
<comment type="caution">
    <text evidence="5">The sequence shown here is derived from an EMBL/GenBank/DDBJ whole genome shotgun (WGS) entry which is preliminary data.</text>
</comment>
<evidence type="ECO:0000259" key="4">
    <source>
        <dbReference type="SMART" id="SM00862"/>
    </source>
</evidence>
<accession>A0ABP9LS01</accession>
<keyword evidence="2" id="KW-0238">DNA-binding</keyword>
<dbReference type="InterPro" id="IPR029016">
    <property type="entry name" value="GAF-like_dom_sf"/>
</dbReference>
<evidence type="ECO:0000256" key="1">
    <source>
        <dbReference type="ARBA" id="ARBA00023015"/>
    </source>
</evidence>
<dbReference type="Gene3D" id="3.30.450.40">
    <property type="match status" value="1"/>
</dbReference>
<keyword evidence="3" id="KW-0804">Transcription</keyword>
<organism evidence="5 6">
    <name type="scientific">Paenalcaligenes hermetiae</name>
    <dbReference type="NCBI Taxonomy" id="1157987"/>
    <lineage>
        <taxon>Bacteria</taxon>
        <taxon>Pseudomonadati</taxon>
        <taxon>Pseudomonadota</taxon>
        <taxon>Betaproteobacteria</taxon>
        <taxon>Burkholderiales</taxon>
        <taxon>Alcaligenaceae</taxon>
        <taxon>Paenalcaligenes</taxon>
    </lineage>
</organism>
<evidence type="ECO:0000256" key="3">
    <source>
        <dbReference type="ARBA" id="ARBA00023163"/>
    </source>
</evidence>
<dbReference type="Proteomes" id="UP001500227">
    <property type="component" value="Unassembled WGS sequence"/>
</dbReference>
<gene>
    <name evidence="5" type="ORF">GCM10023337_01640</name>
</gene>
<dbReference type="InterPro" id="IPR036388">
    <property type="entry name" value="WH-like_DNA-bd_sf"/>
</dbReference>
<dbReference type="RefSeq" id="WP_260650010.1">
    <property type="nucleotide sequence ID" value="NZ_BAABKD010000001.1"/>
</dbReference>
<name>A0ABP9LS01_9BURK</name>